<dbReference type="RefSeq" id="WP_126162110.1">
    <property type="nucleotide sequence ID" value="NZ_RQPJ01000003.1"/>
</dbReference>
<dbReference type="InterPro" id="IPR022298">
    <property type="entry name" value="Conjug_transposon_TraN"/>
</dbReference>
<gene>
    <name evidence="1" type="ORF">EHW67_09370</name>
</gene>
<accession>A0A3S0ANG4</accession>
<dbReference type="OrthoDB" id="1451423at2"/>
<comment type="caution">
    <text evidence="1">The sequence shown here is derived from an EMBL/GenBank/DDBJ whole genome shotgun (WGS) entry which is preliminary data.</text>
</comment>
<organism evidence="1 2">
    <name type="scientific">Arenibacter aquaticus</name>
    <dbReference type="NCBI Taxonomy" id="2489054"/>
    <lineage>
        <taxon>Bacteria</taxon>
        <taxon>Pseudomonadati</taxon>
        <taxon>Bacteroidota</taxon>
        <taxon>Flavobacteriia</taxon>
        <taxon>Flavobacteriales</taxon>
        <taxon>Flavobacteriaceae</taxon>
        <taxon>Arenibacter</taxon>
    </lineage>
</organism>
<reference evidence="1 2" key="1">
    <citation type="submission" date="2018-11" db="EMBL/GenBank/DDBJ databases">
        <title>Arenibacter aquaticus sp.nov., a marine bacterium isolated from surface seawater in the South China Sea.</title>
        <authorList>
            <person name="Guo J."/>
            <person name="Sun J."/>
        </authorList>
    </citation>
    <scope>NUCLEOTIDE SEQUENCE [LARGE SCALE GENOMIC DNA]</scope>
    <source>
        <strain evidence="1 2">GUO666</strain>
    </source>
</reference>
<dbReference type="Pfam" id="PF13595">
    <property type="entry name" value="DUF4138"/>
    <property type="match status" value="1"/>
</dbReference>
<evidence type="ECO:0000313" key="2">
    <source>
        <dbReference type="Proteomes" id="UP000267585"/>
    </source>
</evidence>
<evidence type="ECO:0000313" key="1">
    <source>
        <dbReference type="EMBL" id="RTE54122.1"/>
    </source>
</evidence>
<keyword evidence="2" id="KW-1185">Reference proteome</keyword>
<dbReference type="EMBL" id="RQPJ01000003">
    <property type="protein sequence ID" value="RTE54122.1"/>
    <property type="molecule type" value="Genomic_DNA"/>
</dbReference>
<protein>
    <submittedName>
        <fullName evidence="1">DUF4138 domain-containing protein</fullName>
    </submittedName>
</protein>
<name>A0A3S0ANG4_9FLAO</name>
<dbReference type="Proteomes" id="UP000267585">
    <property type="component" value="Unassembled WGS sequence"/>
</dbReference>
<sequence>MKKLITLSSILIVTAHVYPQKDRTIDTIYTNDQKIVSLFFPDPIRQGITGTPNYTFSYNREKEQSFGLLQSTTGEESNLLVITSRGKVYSYILRHSQKLEKLHYFIDSTESIGHEHKSSHPNTGTSTKTIQKSKTDSLGKEIYSKLCSQLLGNPRSYNQIKYRDGLTIRMAKSVYYANEVYVVFEIENNSKIDFEINTLNLYTVNGNNKRKSSYQKLLLSPIYEYKIPALVPKGQSVQFVCVYPKFTLGKNEKLMVTLKELNGARDVVAKWK</sequence>
<dbReference type="AlphaFoldDB" id="A0A3S0ANG4"/>
<proteinExistence type="predicted"/>